<name>A0A8T4L6F6_9ARCH</name>
<sequence length="105" mass="12344">MSVQNLVSELAREYTESKYEKKHLEERISEILEALLPGIAAIAESREERESVELWNAVKEGEKIKDLFRKALERIERPIVIYVASKFENNQHFGTRIIEEALEWK</sequence>
<dbReference type="Proteomes" id="UP000680185">
    <property type="component" value="Unassembled WGS sequence"/>
</dbReference>
<dbReference type="AlphaFoldDB" id="A0A8T4L6F6"/>
<dbReference type="EMBL" id="JAGVWB010000028">
    <property type="protein sequence ID" value="MBS3058536.1"/>
    <property type="molecule type" value="Genomic_DNA"/>
</dbReference>
<accession>A0A8T4L6F6</accession>
<reference evidence="1" key="2">
    <citation type="submission" date="2021-05" db="EMBL/GenBank/DDBJ databases">
        <title>Protein family content uncovers lineage relationships and bacterial pathway maintenance mechanisms in DPANN archaea.</title>
        <authorList>
            <person name="Castelle C.J."/>
            <person name="Meheust R."/>
            <person name="Jaffe A.L."/>
            <person name="Seitz K."/>
            <person name="Gong X."/>
            <person name="Baker B.J."/>
            <person name="Banfield J.F."/>
        </authorList>
    </citation>
    <scope>NUCLEOTIDE SEQUENCE</scope>
    <source>
        <strain evidence="1">RIFCSPLOWO2_01_FULL_43_13</strain>
    </source>
</reference>
<gene>
    <name evidence="1" type="ORF">J4478_04000</name>
</gene>
<reference evidence="1" key="1">
    <citation type="submission" date="2021-03" db="EMBL/GenBank/DDBJ databases">
        <authorList>
            <person name="Jaffe A."/>
        </authorList>
    </citation>
    <scope>NUCLEOTIDE SEQUENCE</scope>
    <source>
        <strain evidence="1">RIFCSPLOWO2_01_FULL_43_13</strain>
    </source>
</reference>
<organism evidence="1 2">
    <name type="scientific">Candidatus Iainarchaeum sp</name>
    <dbReference type="NCBI Taxonomy" id="3101447"/>
    <lineage>
        <taxon>Archaea</taxon>
        <taxon>Candidatus Iainarchaeota</taxon>
        <taxon>Candidatus Iainarchaeia</taxon>
        <taxon>Candidatus Iainarchaeales</taxon>
        <taxon>Candidatus Iainarchaeaceae</taxon>
        <taxon>Candidatus Iainarchaeum</taxon>
    </lineage>
</organism>
<proteinExistence type="predicted"/>
<evidence type="ECO:0000313" key="1">
    <source>
        <dbReference type="EMBL" id="MBS3058536.1"/>
    </source>
</evidence>
<evidence type="ECO:0000313" key="2">
    <source>
        <dbReference type="Proteomes" id="UP000680185"/>
    </source>
</evidence>
<protein>
    <submittedName>
        <fullName evidence="1">Uncharacterized protein</fullName>
    </submittedName>
</protein>
<comment type="caution">
    <text evidence="1">The sequence shown here is derived from an EMBL/GenBank/DDBJ whole genome shotgun (WGS) entry which is preliminary data.</text>
</comment>